<keyword evidence="5" id="KW-0663">Pyridoxal phosphate</keyword>
<comment type="cofactor">
    <cofactor evidence="1">
        <name>pyridoxal 5'-phosphate</name>
        <dbReference type="ChEBI" id="CHEBI:597326"/>
    </cofactor>
</comment>
<evidence type="ECO:0000313" key="8">
    <source>
        <dbReference type="Proteomes" id="UP000310458"/>
    </source>
</evidence>
<dbReference type="InterPro" id="IPR004839">
    <property type="entry name" value="Aminotransferase_I/II_large"/>
</dbReference>
<dbReference type="InterPro" id="IPR015421">
    <property type="entry name" value="PyrdxlP-dep_Trfase_major"/>
</dbReference>
<evidence type="ECO:0000256" key="4">
    <source>
        <dbReference type="ARBA" id="ARBA00022679"/>
    </source>
</evidence>
<proteinExistence type="inferred from homology"/>
<keyword evidence="3 7" id="KW-0032">Aminotransferase</keyword>
<organism evidence="7 8">
    <name type="scientific">Nesterenkonia salmonea</name>
    <dbReference type="NCBI Taxonomy" id="1804987"/>
    <lineage>
        <taxon>Bacteria</taxon>
        <taxon>Bacillati</taxon>
        <taxon>Actinomycetota</taxon>
        <taxon>Actinomycetes</taxon>
        <taxon>Micrococcales</taxon>
        <taxon>Micrococcaceae</taxon>
        <taxon>Nesterenkonia</taxon>
    </lineage>
</organism>
<reference evidence="7 8" key="1">
    <citation type="submission" date="2019-05" db="EMBL/GenBank/DDBJ databases">
        <title>Nesterenkonia sp. GY074 isolated from the Southern Atlantic Ocean.</title>
        <authorList>
            <person name="Zhang G."/>
        </authorList>
    </citation>
    <scope>NUCLEOTIDE SEQUENCE [LARGE SCALE GENOMIC DNA]</scope>
    <source>
        <strain evidence="7 8">GY074</strain>
    </source>
</reference>
<dbReference type="SUPFAM" id="SSF53383">
    <property type="entry name" value="PLP-dependent transferases"/>
    <property type="match status" value="1"/>
</dbReference>
<evidence type="ECO:0000256" key="5">
    <source>
        <dbReference type="ARBA" id="ARBA00022898"/>
    </source>
</evidence>
<evidence type="ECO:0000256" key="3">
    <source>
        <dbReference type="ARBA" id="ARBA00022576"/>
    </source>
</evidence>
<dbReference type="GO" id="GO:0008483">
    <property type="term" value="F:transaminase activity"/>
    <property type="evidence" value="ECO:0007669"/>
    <property type="project" value="UniProtKB-KW"/>
</dbReference>
<dbReference type="Proteomes" id="UP000310458">
    <property type="component" value="Unassembled WGS sequence"/>
</dbReference>
<dbReference type="EMBL" id="VAVZ01000052">
    <property type="protein sequence ID" value="TLP93033.1"/>
    <property type="molecule type" value="Genomic_DNA"/>
</dbReference>
<dbReference type="Gene3D" id="3.40.640.10">
    <property type="entry name" value="Type I PLP-dependent aspartate aminotransferase-like (Major domain)"/>
    <property type="match status" value="1"/>
</dbReference>
<dbReference type="PANTHER" id="PTHR46383">
    <property type="entry name" value="ASPARTATE AMINOTRANSFERASE"/>
    <property type="match status" value="1"/>
</dbReference>
<dbReference type="InterPro" id="IPR050596">
    <property type="entry name" value="AspAT/PAT-like"/>
</dbReference>
<dbReference type="GO" id="GO:0006520">
    <property type="term" value="P:amino acid metabolic process"/>
    <property type="evidence" value="ECO:0007669"/>
    <property type="project" value="InterPro"/>
</dbReference>
<comment type="caution">
    <text evidence="7">The sequence shown here is derived from an EMBL/GenBank/DDBJ whole genome shotgun (WGS) entry which is preliminary data.</text>
</comment>
<keyword evidence="4 7" id="KW-0808">Transferase</keyword>
<evidence type="ECO:0000259" key="6">
    <source>
        <dbReference type="Pfam" id="PF00155"/>
    </source>
</evidence>
<feature type="domain" description="Aminotransferase class I/classII large" evidence="6">
    <location>
        <begin position="51"/>
        <end position="222"/>
    </location>
</feature>
<dbReference type="CDD" id="cd00609">
    <property type="entry name" value="AAT_like"/>
    <property type="match status" value="1"/>
</dbReference>
<dbReference type="GO" id="GO:0030170">
    <property type="term" value="F:pyridoxal phosphate binding"/>
    <property type="evidence" value="ECO:0007669"/>
    <property type="project" value="InterPro"/>
</dbReference>
<dbReference type="Gene3D" id="3.90.1150.10">
    <property type="entry name" value="Aspartate Aminotransferase, domain 1"/>
    <property type="match status" value="1"/>
</dbReference>
<accession>A0A5R9B7E2</accession>
<name>A0A5R9B7E2_9MICC</name>
<gene>
    <name evidence="7" type="ORF">FEF26_14070</name>
</gene>
<comment type="similarity">
    <text evidence="2">Belongs to the class-I pyridoxal-phosphate-dependent aminotransferase family.</text>
</comment>
<dbReference type="AlphaFoldDB" id="A0A5R9B7E2"/>
<dbReference type="Pfam" id="PF00155">
    <property type="entry name" value="Aminotran_1_2"/>
    <property type="match status" value="1"/>
</dbReference>
<keyword evidence="8" id="KW-1185">Reference proteome</keyword>
<dbReference type="InterPro" id="IPR015422">
    <property type="entry name" value="PyrdxlP-dep_Trfase_small"/>
</dbReference>
<evidence type="ECO:0000313" key="7">
    <source>
        <dbReference type="EMBL" id="TLP93033.1"/>
    </source>
</evidence>
<protein>
    <submittedName>
        <fullName evidence="7">Aminotransferase class I/II-fold pyridoxal phosphate-dependent enzyme</fullName>
    </submittedName>
</protein>
<dbReference type="OrthoDB" id="4436468at2"/>
<sequence>MVRFVDQLHSLRRPLQTQALASPADRLDEITPSKIRVIFDRAAELEESGEHILHFEIGRPDFDTPQSVKEAAYRALEAGRVHYGPNAGTPQLRRALSEHLNQAIGVEYDPDHEVLVTIGANEAVFLSVMAFCNPGDEVIIPVPAWPAYEACVRLAGATPVFLPLSEENGYTLDPNDVAALLTRRTRMLVLCTPHNPTGAVLDKECLRSLAELLEDSHTLVLSPRSFMTRVLERV</sequence>
<dbReference type="InterPro" id="IPR015424">
    <property type="entry name" value="PyrdxlP-dep_Trfase"/>
</dbReference>
<evidence type="ECO:0000256" key="2">
    <source>
        <dbReference type="ARBA" id="ARBA00007441"/>
    </source>
</evidence>
<evidence type="ECO:0000256" key="1">
    <source>
        <dbReference type="ARBA" id="ARBA00001933"/>
    </source>
</evidence>